<comment type="subcellular location">
    <subcellularLocation>
        <location evidence="3">Membrane</location>
        <topology evidence="3">Single-pass type II membrane protein</topology>
    </subcellularLocation>
</comment>
<dbReference type="GO" id="GO:0006465">
    <property type="term" value="P:signal peptide processing"/>
    <property type="evidence" value="ECO:0007669"/>
    <property type="project" value="InterPro"/>
</dbReference>
<evidence type="ECO:0000256" key="2">
    <source>
        <dbReference type="ARBA" id="ARBA00019232"/>
    </source>
</evidence>
<dbReference type="RefSeq" id="WP_273306645.1">
    <property type="nucleotide sequence ID" value="NZ_DYUD01000024.1"/>
</dbReference>
<dbReference type="Gene3D" id="2.10.109.10">
    <property type="entry name" value="Umud Fragment, subunit A"/>
    <property type="match status" value="1"/>
</dbReference>
<dbReference type="GO" id="GO:0009003">
    <property type="term" value="F:signal peptidase activity"/>
    <property type="evidence" value="ECO:0007669"/>
    <property type="project" value="UniProtKB-EC"/>
</dbReference>
<evidence type="ECO:0000256" key="1">
    <source>
        <dbReference type="ARBA" id="ARBA00009370"/>
    </source>
</evidence>
<sequence>MKRETIRTILVTIILIIGGVWAIRFFVVEPYRVPAGQMENTLLPGDQLWVDKWSLRWGNRTPAYRDLLVFELPPLLQTQTAVTEVGVARCIGLPGDTIRSTGNQLFINRRAVAQPPLILEAYLSPDSMRNDVNRTLRRNGIQLVEQGSVGSNRLLFLSRYDYEKVRKMLTPDSLLYPVFLQRDRYEIVLPARGESIRVTPQNAKWLALLLNEYENCPVTCRDGKIYKERHEVTRCRLTRDYYWVVGDNRAGLADSRTFGPLPHSLLIGKGLWIGYSRDAQKPFWQSFRTDRFLTRPL</sequence>
<accession>A0A921SVM9</accession>
<dbReference type="EC" id="3.4.21.89" evidence="3"/>
<dbReference type="PANTHER" id="PTHR43390:SF1">
    <property type="entry name" value="CHLOROPLAST PROCESSING PEPTIDASE"/>
    <property type="match status" value="1"/>
</dbReference>
<evidence type="ECO:0000259" key="4">
    <source>
        <dbReference type="Pfam" id="PF10502"/>
    </source>
</evidence>
<dbReference type="Proteomes" id="UP000757103">
    <property type="component" value="Unassembled WGS sequence"/>
</dbReference>
<feature type="domain" description="Peptidase S26" evidence="4">
    <location>
        <begin position="8"/>
        <end position="154"/>
    </location>
</feature>
<name>A0A921SVM9_9BACT</name>
<evidence type="ECO:0000313" key="6">
    <source>
        <dbReference type="Proteomes" id="UP000757103"/>
    </source>
</evidence>
<comment type="caution">
    <text evidence="5">The sequence shown here is derived from an EMBL/GenBank/DDBJ whole genome shotgun (WGS) entry which is preliminary data.</text>
</comment>
<dbReference type="AlphaFoldDB" id="A0A921SVM9"/>
<keyword evidence="3" id="KW-0645">Protease</keyword>
<dbReference type="NCBIfam" id="TIGR02227">
    <property type="entry name" value="sigpep_I_bact"/>
    <property type="match status" value="1"/>
</dbReference>
<protein>
    <recommendedName>
        <fullName evidence="2 3">Signal peptidase I</fullName>
        <ecNumber evidence="3">3.4.21.89</ecNumber>
    </recommendedName>
</protein>
<dbReference type="CDD" id="cd06530">
    <property type="entry name" value="S26_SPase_I"/>
    <property type="match status" value="2"/>
</dbReference>
<dbReference type="PRINTS" id="PR00727">
    <property type="entry name" value="LEADERPTASE"/>
</dbReference>
<comment type="catalytic activity">
    <reaction evidence="3">
        <text>Cleavage of hydrophobic, N-terminal signal or leader sequences from secreted and periplasmic proteins.</text>
        <dbReference type="EC" id="3.4.21.89"/>
    </reaction>
</comment>
<dbReference type="GO" id="GO:0016020">
    <property type="term" value="C:membrane"/>
    <property type="evidence" value="ECO:0007669"/>
    <property type="project" value="UniProtKB-SubCell"/>
</dbReference>
<gene>
    <name evidence="5" type="primary">lepB</name>
    <name evidence="5" type="ORF">K8U91_09020</name>
</gene>
<reference evidence="5" key="2">
    <citation type="submission" date="2021-09" db="EMBL/GenBank/DDBJ databases">
        <authorList>
            <person name="Gilroy R."/>
        </authorList>
    </citation>
    <scope>NUCLEOTIDE SEQUENCE</scope>
    <source>
        <strain evidence="5">CHK121-7720</strain>
    </source>
</reference>
<organism evidence="5 6">
    <name type="scientific">Barnesiella viscericola</name>
    <dbReference type="NCBI Taxonomy" id="397865"/>
    <lineage>
        <taxon>Bacteria</taxon>
        <taxon>Pseudomonadati</taxon>
        <taxon>Bacteroidota</taxon>
        <taxon>Bacteroidia</taxon>
        <taxon>Bacteroidales</taxon>
        <taxon>Barnesiellaceae</taxon>
        <taxon>Barnesiella</taxon>
    </lineage>
</organism>
<dbReference type="InterPro" id="IPR019533">
    <property type="entry name" value="Peptidase_S26"/>
</dbReference>
<dbReference type="EMBL" id="DYUD01000024">
    <property type="protein sequence ID" value="HJG89589.1"/>
    <property type="molecule type" value="Genomic_DNA"/>
</dbReference>
<dbReference type="SUPFAM" id="SSF51306">
    <property type="entry name" value="LexA/Signal peptidase"/>
    <property type="match status" value="1"/>
</dbReference>
<proteinExistence type="inferred from homology"/>
<feature type="domain" description="Peptidase S26" evidence="4">
    <location>
        <begin position="231"/>
        <end position="271"/>
    </location>
</feature>
<dbReference type="GO" id="GO:0004252">
    <property type="term" value="F:serine-type endopeptidase activity"/>
    <property type="evidence" value="ECO:0007669"/>
    <property type="project" value="InterPro"/>
</dbReference>
<dbReference type="InterPro" id="IPR036286">
    <property type="entry name" value="LexA/Signal_pep-like_sf"/>
</dbReference>
<dbReference type="Pfam" id="PF10502">
    <property type="entry name" value="Peptidase_S26"/>
    <property type="match status" value="2"/>
</dbReference>
<dbReference type="InterPro" id="IPR000223">
    <property type="entry name" value="Pept_S26A_signal_pept_1"/>
</dbReference>
<keyword evidence="3 5" id="KW-0378">Hydrolase</keyword>
<reference evidence="5" key="1">
    <citation type="journal article" date="2021" name="PeerJ">
        <title>Extensive microbial diversity within the chicken gut microbiome revealed by metagenomics and culture.</title>
        <authorList>
            <person name="Gilroy R."/>
            <person name="Ravi A."/>
            <person name="Getino M."/>
            <person name="Pursley I."/>
            <person name="Horton D.L."/>
            <person name="Alikhan N.F."/>
            <person name="Baker D."/>
            <person name="Gharbi K."/>
            <person name="Hall N."/>
            <person name="Watson M."/>
            <person name="Adriaenssens E.M."/>
            <person name="Foster-Nyarko E."/>
            <person name="Jarju S."/>
            <person name="Secka A."/>
            <person name="Antonio M."/>
            <person name="Oren A."/>
            <person name="Chaudhuri R.R."/>
            <person name="La Ragione R."/>
            <person name="Hildebrand F."/>
            <person name="Pallen M.J."/>
        </authorList>
    </citation>
    <scope>NUCLEOTIDE SEQUENCE</scope>
    <source>
        <strain evidence="5">CHK121-7720</strain>
    </source>
</reference>
<evidence type="ECO:0000313" key="5">
    <source>
        <dbReference type="EMBL" id="HJG89589.1"/>
    </source>
</evidence>
<comment type="similarity">
    <text evidence="1 3">Belongs to the peptidase S26 family.</text>
</comment>
<evidence type="ECO:0000256" key="3">
    <source>
        <dbReference type="RuleBase" id="RU362042"/>
    </source>
</evidence>
<dbReference type="PANTHER" id="PTHR43390">
    <property type="entry name" value="SIGNAL PEPTIDASE I"/>
    <property type="match status" value="1"/>
</dbReference>